<evidence type="ECO:0000313" key="4">
    <source>
        <dbReference type="Proteomes" id="UP000030765"/>
    </source>
</evidence>
<dbReference type="EMBL" id="KE525348">
    <property type="protein sequence ID" value="KFB50311.1"/>
    <property type="molecule type" value="Genomic_DNA"/>
</dbReference>
<dbReference type="EnsemblMetazoa" id="ASIC018573-RA">
    <property type="protein sequence ID" value="ASIC018573-PA"/>
    <property type="gene ID" value="ASIC018573"/>
</dbReference>
<reference evidence="2 4" key="1">
    <citation type="journal article" date="2014" name="BMC Genomics">
        <title>Genome sequence of Anopheles sinensis provides insight into genetics basis of mosquito competence for malaria parasites.</title>
        <authorList>
            <person name="Zhou D."/>
            <person name="Zhang D."/>
            <person name="Ding G."/>
            <person name="Shi L."/>
            <person name="Hou Q."/>
            <person name="Ye Y."/>
            <person name="Xu Y."/>
            <person name="Zhou H."/>
            <person name="Xiong C."/>
            <person name="Li S."/>
            <person name="Yu J."/>
            <person name="Hong S."/>
            <person name="Yu X."/>
            <person name="Zou P."/>
            <person name="Chen C."/>
            <person name="Chang X."/>
            <person name="Wang W."/>
            <person name="Lv Y."/>
            <person name="Sun Y."/>
            <person name="Ma L."/>
            <person name="Shen B."/>
            <person name="Zhu C."/>
        </authorList>
    </citation>
    <scope>NUCLEOTIDE SEQUENCE [LARGE SCALE GENOMIC DNA]</scope>
</reference>
<protein>
    <submittedName>
        <fullName evidence="2 3">F-box/LRR-repeat protein</fullName>
    </submittedName>
</protein>
<evidence type="ECO:0000256" key="1">
    <source>
        <dbReference type="SAM" id="SignalP"/>
    </source>
</evidence>
<dbReference type="AlphaFoldDB" id="A0A084WJB7"/>
<dbReference type="EMBL" id="ATLV01024007">
    <property type="status" value="NOT_ANNOTATED_CDS"/>
    <property type="molecule type" value="Genomic_DNA"/>
</dbReference>
<feature type="chain" id="PRO_5010760021" evidence="1">
    <location>
        <begin position="22"/>
        <end position="170"/>
    </location>
</feature>
<evidence type="ECO:0000313" key="3">
    <source>
        <dbReference type="EnsemblMetazoa" id="ASIC018573-PA"/>
    </source>
</evidence>
<name>A0A084WJB7_ANOSI</name>
<sequence>MWCGSIDVAFSYSLFASLVLSHTIARHPPCGGRLALKLVFHPPPHNQPRPASFTLPALSSAHLCVGHLVADNNGVDIRLWRPVYVTGVGASNTLPRAYARLFVMLHKEPSGRAPGREGVRNTTQPVFGCVLANRRDHAHHSASSMPAPPQATGAAAEWPENGLHGAFRAF</sequence>
<evidence type="ECO:0000313" key="2">
    <source>
        <dbReference type="EMBL" id="KFB50311.1"/>
    </source>
</evidence>
<gene>
    <name evidence="2" type="ORF">ZHAS_00018573</name>
</gene>
<feature type="signal peptide" evidence="1">
    <location>
        <begin position="1"/>
        <end position="21"/>
    </location>
</feature>
<dbReference type="VEuPathDB" id="VectorBase:ASIC018573"/>
<organism evidence="2">
    <name type="scientific">Anopheles sinensis</name>
    <name type="common">Mosquito</name>
    <dbReference type="NCBI Taxonomy" id="74873"/>
    <lineage>
        <taxon>Eukaryota</taxon>
        <taxon>Metazoa</taxon>
        <taxon>Ecdysozoa</taxon>
        <taxon>Arthropoda</taxon>
        <taxon>Hexapoda</taxon>
        <taxon>Insecta</taxon>
        <taxon>Pterygota</taxon>
        <taxon>Neoptera</taxon>
        <taxon>Endopterygota</taxon>
        <taxon>Diptera</taxon>
        <taxon>Nematocera</taxon>
        <taxon>Culicoidea</taxon>
        <taxon>Culicidae</taxon>
        <taxon>Anophelinae</taxon>
        <taxon>Anopheles</taxon>
    </lineage>
</organism>
<accession>A0A084WJB7</accession>
<proteinExistence type="predicted"/>
<reference evidence="3" key="2">
    <citation type="submission" date="2020-05" db="UniProtKB">
        <authorList>
            <consortium name="EnsemblMetazoa"/>
        </authorList>
    </citation>
    <scope>IDENTIFICATION</scope>
</reference>
<keyword evidence="4" id="KW-1185">Reference proteome</keyword>
<keyword evidence="1" id="KW-0732">Signal</keyword>
<dbReference type="Proteomes" id="UP000030765">
    <property type="component" value="Unassembled WGS sequence"/>
</dbReference>